<feature type="transmembrane region" description="Helical" evidence="6">
    <location>
        <begin position="277"/>
        <end position="300"/>
    </location>
</feature>
<dbReference type="PANTHER" id="PTHR21716">
    <property type="entry name" value="TRANSMEMBRANE PROTEIN"/>
    <property type="match status" value="1"/>
</dbReference>
<evidence type="ECO:0000256" key="3">
    <source>
        <dbReference type="ARBA" id="ARBA00022692"/>
    </source>
</evidence>
<dbReference type="RefSeq" id="WP_394849320.1">
    <property type="nucleotide sequence ID" value="NZ_CP089982.1"/>
</dbReference>
<dbReference type="EMBL" id="CP089982">
    <property type="protein sequence ID" value="WXA98707.1"/>
    <property type="molecule type" value="Genomic_DNA"/>
</dbReference>
<protein>
    <submittedName>
        <fullName evidence="7">AI-2E family transporter</fullName>
    </submittedName>
</protein>
<keyword evidence="5 6" id="KW-0472">Membrane</keyword>
<evidence type="ECO:0000256" key="4">
    <source>
        <dbReference type="ARBA" id="ARBA00022989"/>
    </source>
</evidence>
<proteinExistence type="inferred from homology"/>
<keyword evidence="8" id="KW-1185">Reference proteome</keyword>
<sequence>MESRAHRYLTWRRTWILLGVLLAAGVAYLLRGVIVPLFFAFLLAYALDPFVDRLEELKVPRTLGAMLVMIGIFALVILVLVYAIPLFLDELRAAARDLPSQFEGLENRLEPWLWNTFKLKVPHSLGELGHTLGERLEKQGPGLLSALALALFGTLSYVAVVLSALIVPVFALYLLIDFDRIVARTGQLIPRRWIAPVTDVANQIHRTLGGYVRGQLTVNFVLAALYATGLRIVDIRLAVAIGVMTGMLAFVPYIGFFTGLFIALAMATLDWHGPGRLLGVLAVMGGVQLLDGLLITPRIVGRSVGLAPLEVLITMMAAASLFGFLGVLLAVPLGAVVKILIQRVVRVYLTSDFYSQA</sequence>
<evidence type="ECO:0000313" key="7">
    <source>
        <dbReference type="EMBL" id="WXA98707.1"/>
    </source>
</evidence>
<evidence type="ECO:0000313" key="8">
    <source>
        <dbReference type="Proteomes" id="UP001379533"/>
    </source>
</evidence>
<dbReference type="PANTHER" id="PTHR21716:SF64">
    <property type="entry name" value="AI-2 TRANSPORT PROTEIN TQSA"/>
    <property type="match status" value="1"/>
</dbReference>
<evidence type="ECO:0000256" key="2">
    <source>
        <dbReference type="ARBA" id="ARBA00009773"/>
    </source>
</evidence>
<evidence type="ECO:0000256" key="5">
    <source>
        <dbReference type="ARBA" id="ARBA00023136"/>
    </source>
</evidence>
<feature type="transmembrane region" description="Helical" evidence="6">
    <location>
        <begin position="312"/>
        <end position="341"/>
    </location>
</feature>
<dbReference type="InterPro" id="IPR002549">
    <property type="entry name" value="AI-2E-like"/>
</dbReference>
<reference evidence="7 8" key="1">
    <citation type="submission" date="2021-12" db="EMBL/GenBank/DDBJ databases">
        <title>Discovery of the Pendulisporaceae a myxobacterial family with distinct sporulation behavior and unique specialized metabolism.</title>
        <authorList>
            <person name="Garcia R."/>
            <person name="Popoff A."/>
            <person name="Bader C.D."/>
            <person name="Loehr J."/>
            <person name="Walesch S."/>
            <person name="Walt C."/>
            <person name="Boldt J."/>
            <person name="Bunk B."/>
            <person name="Haeckl F.J.F.P.J."/>
            <person name="Gunesch A.P."/>
            <person name="Birkelbach J."/>
            <person name="Nuebel U."/>
            <person name="Pietschmann T."/>
            <person name="Bach T."/>
            <person name="Mueller R."/>
        </authorList>
    </citation>
    <scope>NUCLEOTIDE SEQUENCE [LARGE SCALE GENOMIC DNA]</scope>
    <source>
        <strain evidence="7 8">MSr12523</strain>
    </source>
</reference>
<gene>
    <name evidence="7" type="ORF">LZC95_17970</name>
</gene>
<comment type="subcellular location">
    <subcellularLocation>
        <location evidence="1">Membrane</location>
        <topology evidence="1">Multi-pass membrane protein</topology>
    </subcellularLocation>
</comment>
<name>A0ABZ2KM23_9BACT</name>
<keyword evidence="4 6" id="KW-1133">Transmembrane helix</keyword>
<accession>A0ABZ2KM23</accession>
<feature type="transmembrane region" description="Helical" evidence="6">
    <location>
        <begin position="143"/>
        <end position="176"/>
    </location>
</feature>
<evidence type="ECO:0000256" key="1">
    <source>
        <dbReference type="ARBA" id="ARBA00004141"/>
    </source>
</evidence>
<feature type="transmembrane region" description="Helical" evidence="6">
    <location>
        <begin position="239"/>
        <end position="265"/>
    </location>
</feature>
<feature type="transmembrane region" description="Helical" evidence="6">
    <location>
        <begin position="216"/>
        <end position="233"/>
    </location>
</feature>
<feature type="transmembrane region" description="Helical" evidence="6">
    <location>
        <begin position="66"/>
        <end position="88"/>
    </location>
</feature>
<dbReference type="Proteomes" id="UP001379533">
    <property type="component" value="Chromosome"/>
</dbReference>
<dbReference type="Pfam" id="PF01594">
    <property type="entry name" value="AI-2E_transport"/>
    <property type="match status" value="1"/>
</dbReference>
<feature type="transmembrane region" description="Helical" evidence="6">
    <location>
        <begin position="15"/>
        <end position="45"/>
    </location>
</feature>
<comment type="similarity">
    <text evidence="2">Belongs to the autoinducer-2 exporter (AI-2E) (TC 2.A.86) family.</text>
</comment>
<organism evidence="7 8">
    <name type="scientific">Pendulispora brunnea</name>
    <dbReference type="NCBI Taxonomy" id="2905690"/>
    <lineage>
        <taxon>Bacteria</taxon>
        <taxon>Pseudomonadati</taxon>
        <taxon>Myxococcota</taxon>
        <taxon>Myxococcia</taxon>
        <taxon>Myxococcales</taxon>
        <taxon>Sorangiineae</taxon>
        <taxon>Pendulisporaceae</taxon>
        <taxon>Pendulispora</taxon>
    </lineage>
</organism>
<keyword evidence="3 6" id="KW-0812">Transmembrane</keyword>
<evidence type="ECO:0000256" key="6">
    <source>
        <dbReference type="SAM" id="Phobius"/>
    </source>
</evidence>